<feature type="domain" description="NAD(P)-binding" evidence="1">
    <location>
        <begin position="7"/>
        <end position="194"/>
    </location>
</feature>
<dbReference type="InterPro" id="IPR016040">
    <property type="entry name" value="NAD(P)-bd_dom"/>
</dbReference>
<comment type="caution">
    <text evidence="2">The sequence shown here is derived from an EMBL/GenBank/DDBJ whole genome shotgun (WGS) entry which is preliminary data.</text>
</comment>
<keyword evidence="3" id="KW-1185">Reference proteome</keyword>
<dbReference type="CDD" id="cd05244">
    <property type="entry name" value="BVR-B_like_SDR_a"/>
    <property type="match status" value="1"/>
</dbReference>
<evidence type="ECO:0000313" key="3">
    <source>
        <dbReference type="Proteomes" id="UP000294901"/>
    </source>
</evidence>
<evidence type="ECO:0000313" key="2">
    <source>
        <dbReference type="EMBL" id="TDO32230.1"/>
    </source>
</evidence>
<dbReference type="AlphaFoldDB" id="A0A4R6J9C5"/>
<name>A0A4R6J9C5_9ACTN</name>
<proteinExistence type="predicted"/>
<evidence type="ECO:0000259" key="1">
    <source>
        <dbReference type="Pfam" id="PF13460"/>
    </source>
</evidence>
<dbReference type="SUPFAM" id="SSF51735">
    <property type="entry name" value="NAD(P)-binding Rossmann-fold domains"/>
    <property type="match status" value="1"/>
</dbReference>
<dbReference type="InterPro" id="IPR036291">
    <property type="entry name" value="NAD(P)-bd_dom_sf"/>
</dbReference>
<dbReference type="OrthoDB" id="4115876at2"/>
<dbReference type="PANTHER" id="PTHR15020">
    <property type="entry name" value="FLAVIN REDUCTASE-RELATED"/>
    <property type="match status" value="1"/>
</dbReference>
<gene>
    <name evidence="2" type="ORF">C8E87_7684</name>
</gene>
<organism evidence="2 3">
    <name type="scientific">Paractinoplanes brasiliensis</name>
    <dbReference type="NCBI Taxonomy" id="52695"/>
    <lineage>
        <taxon>Bacteria</taxon>
        <taxon>Bacillati</taxon>
        <taxon>Actinomycetota</taxon>
        <taxon>Actinomycetes</taxon>
        <taxon>Micromonosporales</taxon>
        <taxon>Micromonosporaceae</taxon>
        <taxon>Paractinoplanes</taxon>
    </lineage>
</organism>
<dbReference type="Gene3D" id="3.40.50.720">
    <property type="entry name" value="NAD(P)-binding Rossmann-like Domain"/>
    <property type="match status" value="1"/>
</dbReference>
<sequence>MKLIVFGASGGTGRLVVSGALDRGYQVTAVARHLDGLPSHPDLALQPADVLAGGRPLREIAVGHDAAISAIGSTARNPNGIYSKGGQAVVTALQDAQVQRLIVVSSGGVESKDPGLPWWFRLMIPLFLRELYEDMRVMEDIVRSSRLDWTLVRPGYLTDKPATGTFRVEDGKNPPGGSRLSRADLANFLLDELDTSRWSKAAPTLTY</sequence>
<accession>A0A4R6J9C5</accession>
<reference evidence="2 3" key="1">
    <citation type="submission" date="2019-03" db="EMBL/GenBank/DDBJ databases">
        <title>Sequencing the genomes of 1000 actinobacteria strains.</title>
        <authorList>
            <person name="Klenk H.-P."/>
        </authorList>
    </citation>
    <scope>NUCLEOTIDE SEQUENCE [LARGE SCALE GENOMIC DNA]</scope>
    <source>
        <strain evidence="2 3">DSM 43805</strain>
    </source>
</reference>
<dbReference type="Pfam" id="PF13460">
    <property type="entry name" value="NAD_binding_10"/>
    <property type="match status" value="1"/>
</dbReference>
<dbReference type="Proteomes" id="UP000294901">
    <property type="component" value="Unassembled WGS sequence"/>
</dbReference>
<dbReference type="RefSeq" id="WP_133878224.1">
    <property type="nucleotide sequence ID" value="NZ_BOMD01000044.1"/>
</dbReference>
<protein>
    <submittedName>
        <fullName evidence="2">Putative NADH-flavin reductase</fullName>
    </submittedName>
</protein>
<dbReference type="EMBL" id="SNWR01000002">
    <property type="protein sequence ID" value="TDO32230.1"/>
    <property type="molecule type" value="Genomic_DNA"/>
</dbReference>
<dbReference type="PANTHER" id="PTHR15020:SF50">
    <property type="entry name" value="UPF0659 PROTEIN YMR090W"/>
    <property type="match status" value="1"/>
</dbReference>